<dbReference type="Pfam" id="PF13393">
    <property type="entry name" value="tRNA-synt_His"/>
    <property type="match status" value="1"/>
</dbReference>
<keyword evidence="5 9" id="KW-0067">ATP-binding</keyword>
<evidence type="ECO:0000313" key="11">
    <source>
        <dbReference type="EMBL" id="CAE6711369.1"/>
    </source>
</evidence>
<dbReference type="SUPFAM" id="SSF55681">
    <property type="entry name" value="Class II aaRS and biotin synthetases"/>
    <property type="match status" value="1"/>
</dbReference>
<dbReference type="SUPFAM" id="SSF52954">
    <property type="entry name" value="Class II aaRS ABD-related"/>
    <property type="match status" value="1"/>
</dbReference>
<feature type="domain" description="Aminoacyl-transfer RNA synthetases class-II family profile" evidence="10">
    <location>
        <begin position="1"/>
        <end position="351"/>
    </location>
</feature>
<sequence>MIKAIKGVKDLLPEESPRWRFIEETARRWALRYGFQEIRVPIFETTTLFARSIGATTDIVEKEMYTFADRDGSSLTLRPEGTAGTVRAFIEHNRAADPRPQKYCYAGPMFRHERPQAGRLRQFHQFGVESFGVADPRADVEVMSLLWRLLSDLSLPGLTLEINNLGYTDDRARYKPVLVAFLKGVEQHLCANCQRRIEANPLRMLDCKVPDCRTATEDAPRLADSLSPAARDHFERVTAGLQAIGIPFHMNPRLVRGLDYYCLTAFEVTCSHLGAQNAVGAGGRYDGLVEQLGGAAVPAVGFAVGLERIALMLPEAVVIPSTPRVYVAAFGTKGADAGFSLLDELRRAGVPADMDFRSASLKAHLRQADRLGALYTILLGDDEIDKGIATLRNMQTKAQEDFPIRELVSSLQSRLLTSVSTPFSS</sequence>
<gene>
    <name evidence="9 11" type="primary">hisS</name>
    <name evidence="11" type="ORF">NSPZN2_11232</name>
</gene>
<dbReference type="PANTHER" id="PTHR43707">
    <property type="entry name" value="HISTIDYL-TRNA SYNTHETASE"/>
    <property type="match status" value="1"/>
</dbReference>
<evidence type="ECO:0000256" key="3">
    <source>
        <dbReference type="ARBA" id="ARBA00022598"/>
    </source>
</evidence>
<dbReference type="HAMAP" id="MF_00127">
    <property type="entry name" value="His_tRNA_synth"/>
    <property type="match status" value="1"/>
</dbReference>
<keyword evidence="9" id="KW-0963">Cytoplasm</keyword>
<reference evidence="11 12" key="1">
    <citation type="submission" date="2021-02" db="EMBL/GenBank/DDBJ databases">
        <authorList>
            <person name="Han P."/>
        </authorList>
    </citation>
    <scope>NUCLEOTIDE SEQUENCE [LARGE SCALE GENOMIC DNA]</scope>
    <source>
        <strain evidence="11">Candidatus Nitrospira sp. ZN2</strain>
    </source>
</reference>
<comment type="catalytic activity">
    <reaction evidence="8 9">
        <text>tRNA(His) + L-histidine + ATP = L-histidyl-tRNA(His) + AMP + diphosphate + H(+)</text>
        <dbReference type="Rhea" id="RHEA:17313"/>
        <dbReference type="Rhea" id="RHEA-COMP:9665"/>
        <dbReference type="Rhea" id="RHEA-COMP:9689"/>
        <dbReference type="ChEBI" id="CHEBI:15378"/>
        <dbReference type="ChEBI" id="CHEBI:30616"/>
        <dbReference type="ChEBI" id="CHEBI:33019"/>
        <dbReference type="ChEBI" id="CHEBI:57595"/>
        <dbReference type="ChEBI" id="CHEBI:78442"/>
        <dbReference type="ChEBI" id="CHEBI:78527"/>
        <dbReference type="ChEBI" id="CHEBI:456215"/>
        <dbReference type="EC" id="6.1.1.21"/>
    </reaction>
</comment>
<comment type="caution">
    <text evidence="11">The sequence shown here is derived from an EMBL/GenBank/DDBJ whole genome shotgun (WGS) entry which is preliminary data.</text>
</comment>
<evidence type="ECO:0000256" key="4">
    <source>
        <dbReference type="ARBA" id="ARBA00022741"/>
    </source>
</evidence>
<dbReference type="InterPro" id="IPR033656">
    <property type="entry name" value="HisRS_anticodon"/>
</dbReference>
<dbReference type="PANTHER" id="PTHR43707:SF1">
    <property type="entry name" value="HISTIDINE--TRNA LIGASE, MITOCHONDRIAL-RELATED"/>
    <property type="match status" value="1"/>
</dbReference>
<evidence type="ECO:0000256" key="8">
    <source>
        <dbReference type="ARBA" id="ARBA00047639"/>
    </source>
</evidence>
<dbReference type="Proteomes" id="UP000675880">
    <property type="component" value="Unassembled WGS sequence"/>
</dbReference>
<dbReference type="InterPro" id="IPR004154">
    <property type="entry name" value="Anticodon-bd"/>
</dbReference>
<dbReference type="InterPro" id="IPR004516">
    <property type="entry name" value="HisRS/HisZ"/>
</dbReference>
<keyword evidence="7 9" id="KW-0030">Aminoacyl-tRNA synthetase</keyword>
<protein>
    <recommendedName>
        <fullName evidence="9">Histidine--tRNA ligase</fullName>
        <ecNumber evidence="9">6.1.1.21</ecNumber>
    </recommendedName>
    <alternativeName>
        <fullName evidence="9">Histidyl-tRNA synthetase</fullName>
        <shortName evidence="9">HisRS</shortName>
    </alternativeName>
</protein>
<dbReference type="InterPro" id="IPR045864">
    <property type="entry name" value="aa-tRNA-synth_II/BPL/LPL"/>
</dbReference>
<comment type="similarity">
    <text evidence="1 9">Belongs to the class-II aminoacyl-tRNA synthetase family.</text>
</comment>
<evidence type="ECO:0000313" key="12">
    <source>
        <dbReference type="Proteomes" id="UP000675880"/>
    </source>
</evidence>
<accession>A0ABM8QRG1</accession>
<evidence type="ECO:0000256" key="5">
    <source>
        <dbReference type="ARBA" id="ARBA00022840"/>
    </source>
</evidence>
<organism evidence="11 12">
    <name type="scientific">Nitrospira defluvii</name>
    <dbReference type="NCBI Taxonomy" id="330214"/>
    <lineage>
        <taxon>Bacteria</taxon>
        <taxon>Pseudomonadati</taxon>
        <taxon>Nitrospirota</taxon>
        <taxon>Nitrospiria</taxon>
        <taxon>Nitrospirales</taxon>
        <taxon>Nitrospiraceae</taxon>
        <taxon>Nitrospira</taxon>
    </lineage>
</organism>
<dbReference type="Pfam" id="PF03129">
    <property type="entry name" value="HGTP_anticodon"/>
    <property type="match status" value="1"/>
</dbReference>
<dbReference type="PIRSF" id="PIRSF001549">
    <property type="entry name" value="His-tRNA_synth"/>
    <property type="match status" value="1"/>
</dbReference>
<dbReference type="EC" id="6.1.1.21" evidence="9"/>
<dbReference type="GO" id="GO:0004821">
    <property type="term" value="F:histidine-tRNA ligase activity"/>
    <property type="evidence" value="ECO:0007669"/>
    <property type="project" value="UniProtKB-EC"/>
</dbReference>
<evidence type="ECO:0000256" key="1">
    <source>
        <dbReference type="ARBA" id="ARBA00008226"/>
    </source>
</evidence>
<dbReference type="InterPro" id="IPR041715">
    <property type="entry name" value="HisRS-like_core"/>
</dbReference>
<dbReference type="InterPro" id="IPR006195">
    <property type="entry name" value="aa-tRNA-synth_II"/>
</dbReference>
<evidence type="ECO:0000259" key="10">
    <source>
        <dbReference type="PROSITE" id="PS50862"/>
    </source>
</evidence>
<keyword evidence="12" id="KW-1185">Reference proteome</keyword>
<proteinExistence type="inferred from homology"/>
<evidence type="ECO:0000256" key="2">
    <source>
        <dbReference type="ARBA" id="ARBA00011738"/>
    </source>
</evidence>
<dbReference type="Gene3D" id="3.40.50.800">
    <property type="entry name" value="Anticodon-binding domain"/>
    <property type="match status" value="1"/>
</dbReference>
<dbReference type="RefSeq" id="WP_213041003.1">
    <property type="nucleotide sequence ID" value="NZ_CAJNBJ010000001.1"/>
</dbReference>
<comment type="subunit">
    <text evidence="2 9">Homodimer.</text>
</comment>
<dbReference type="PROSITE" id="PS50862">
    <property type="entry name" value="AA_TRNA_LIGASE_II"/>
    <property type="match status" value="1"/>
</dbReference>
<evidence type="ECO:0000256" key="6">
    <source>
        <dbReference type="ARBA" id="ARBA00022917"/>
    </source>
</evidence>
<comment type="subcellular location">
    <subcellularLocation>
        <location evidence="9">Cytoplasm</location>
    </subcellularLocation>
</comment>
<evidence type="ECO:0000256" key="9">
    <source>
        <dbReference type="HAMAP-Rule" id="MF_00127"/>
    </source>
</evidence>
<keyword evidence="3 9" id="KW-0436">Ligase</keyword>
<dbReference type="CDD" id="cd00773">
    <property type="entry name" value="HisRS-like_core"/>
    <property type="match status" value="1"/>
</dbReference>
<name>A0ABM8QRG1_9BACT</name>
<dbReference type="EMBL" id="CAJNBJ010000001">
    <property type="protein sequence ID" value="CAE6711369.1"/>
    <property type="molecule type" value="Genomic_DNA"/>
</dbReference>
<dbReference type="InterPro" id="IPR036621">
    <property type="entry name" value="Anticodon-bd_dom_sf"/>
</dbReference>
<dbReference type="InterPro" id="IPR015807">
    <property type="entry name" value="His-tRNA-ligase"/>
</dbReference>
<keyword evidence="4 9" id="KW-0547">Nucleotide-binding</keyword>
<dbReference type="NCBIfam" id="TIGR00442">
    <property type="entry name" value="hisS"/>
    <property type="match status" value="1"/>
</dbReference>
<keyword evidence="6 9" id="KW-0648">Protein biosynthesis</keyword>
<dbReference type="CDD" id="cd00859">
    <property type="entry name" value="HisRS_anticodon"/>
    <property type="match status" value="1"/>
</dbReference>
<evidence type="ECO:0000256" key="7">
    <source>
        <dbReference type="ARBA" id="ARBA00023146"/>
    </source>
</evidence>
<dbReference type="Gene3D" id="3.30.930.10">
    <property type="entry name" value="Bira Bifunctional Protein, Domain 2"/>
    <property type="match status" value="1"/>
</dbReference>